<feature type="repeat" description="ANK" evidence="2">
    <location>
        <begin position="837"/>
        <end position="869"/>
    </location>
</feature>
<dbReference type="Pfam" id="PF00023">
    <property type="entry name" value="Ank"/>
    <property type="match status" value="1"/>
</dbReference>
<dbReference type="HOGENOM" id="CLU_000288_34_23_1"/>
<feature type="repeat" description="ANK" evidence="2">
    <location>
        <begin position="742"/>
        <end position="774"/>
    </location>
</feature>
<feature type="repeat" description="ANK" evidence="2">
    <location>
        <begin position="775"/>
        <end position="803"/>
    </location>
</feature>
<proteinExistence type="predicted"/>
<dbReference type="Proteomes" id="UP000019471">
    <property type="component" value="Unassembled WGS sequence"/>
</dbReference>
<dbReference type="Pfam" id="PF22939">
    <property type="entry name" value="WHD_GPIID"/>
    <property type="match status" value="1"/>
</dbReference>
<dbReference type="InterPro" id="IPR031348">
    <property type="entry name" value="PigL_N"/>
</dbReference>
<dbReference type="PROSITE" id="PS50088">
    <property type="entry name" value="ANK_REPEAT"/>
    <property type="match status" value="6"/>
</dbReference>
<dbReference type="Pfam" id="PF17111">
    <property type="entry name" value="PigL_N"/>
    <property type="match status" value="1"/>
</dbReference>
<sequence length="1026" mass="112691">MADPFSIATGVARLISLGIQVTESLAAFYTSYKTQDANVARTTAKLENLLKTFRNLDGILKNRTFEPDEQNLTRNIESSIQSCEELIRELQDECGKLNKASASDMKSAIKIAGRRAAYPFRQSTLQKLDEDIGEIRDNLSLALDVLHLENQKKAEDDIAEVKLLLALVNATQISSSVRDWLKAPNASINHNSACAKRHPDTGMWFINGPYFTTWLKQDGSFLWLNGPAGCGKSVLCATAIQHAFRQKHSGVNVGIAFFYFTFSDNSKQDESAMLRALLLQLSGQLSDGQAILELMRTSIQAATPPTTLLIEHLRNLIPRFHQVYILLDALDESPRYAQRDQVLNALQMMRKWSLPMLHLLVTSRDEPDIRDTLDPAHNQILIMKSAGIDKDISDFISSQLDVDPKLRKWKAHHAQIRNALIERAQGVFRWVGCQFESLKRCPRSESHLDRCLHSLPRSLDETYERMLCSIDESSVEDARRILTLLCFSFQPLTVPELIEGIAVDLDEPARLNCRRRLQDADDIRNICPGLIDINDHVDSEKMQMAPIVRLAHFSVQEYLESDRITKQKAANFALQSAPAHAEIAQIFLVYLLEPELSSGPLHETINTFPLALAAAAFWSDHYRNGGAVTSQLKSLISRLFSQQNSLRTWLWLYRIQNSSWVVATFDIDSPSTDLPIICASYFGLDEALYELLALMDSDSDRKILIDSPSAYPGLFPLAVASEEGHEKVVRVLLDAGADVSVGGNEAIYAASRYGHKNVVQILLNSGLDRAGVDRAMMGASEYGDGGVVKMLIDAGADVNARDEKVDTALQVASEYGHGEVVKILIHAGADVNVKGSRDTTALQVASNAGRDETVKILLDAGADVNAEGGRYGTALYAASSHPWLGTMKMLLDAGAHVNTLGGKFGTALHAASRFPDPVGVEILLAAGADTNMQGRLGTALHEASRFARAKTVEVLLNAGADVNAAGAGCGATALELALAGGERKVVGMVDVIQKLLDAGALDERGEVRAFLEIARQRRSGRYIERN</sequence>
<accession>W9XD70</accession>
<dbReference type="PROSITE" id="PS50837">
    <property type="entry name" value="NACHT"/>
    <property type="match status" value="1"/>
</dbReference>
<dbReference type="AlphaFoldDB" id="W9XD70"/>
<dbReference type="PANTHER" id="PTHR10039">
    <property type="entry name" value="AMELOGENIN"/>
    <property type="match status" value="1"/>
</dbReference>
<evidence type="ECO:0000313" key="5">
    <source>
        <dbReference type="EMBL" id="EXJ75295.1"/>
    </source>
</evidence>
<evidence type="ECO:0000256" key="2">
    <source>
        <dbReference type="PROSITE-ProRule" id="PRU00023"/>
    </source>
</evidence>
<keyword evidence="6" id="KW-1185">Reference proteome</keyword>
<protein>
    <recommendedName>
        <fullName evidence="4">NACHT domain-containing protein</fullName>
    </recommendedName>
</protein>
<dbReference type="InterPro" id="IPR036770">
    <property type="entry name" value="Ankyrin_rpt-contain_sf"/>
</dbReference>
<dbReference type="SMART" id="SM00248">
    <property type="entry name" value="ANK"/>
    <property type="match status" value="9"/>
</dbReference>
<dbReference type="InterPro" id="IPR027417">
    <property type="entry name" value="P-loop_NTPase"/>
</dbReference>
<dbReference type="SUPFAM" id="SSF48403">
    <property type="entry name" value="Ankyrin repeat"/>
    <property type="match status" value="1"/>
</dbReference>
<feature type="coiled-coil region" evidence="3">
    <location>
        <begin position="69"/>
        <end position="100"/>
    </location>
</feature>
<dbReference type="GeneID" id="19186724"/>
<dbReference type="OrthoDB" id="1577640at2759"/>
<organism evidence="5 6">
    <name type="scientific">Cladophialophora psammophila CBS 110553</name>
    <dbReference type="NCBI Taxonomy" id="1182543"/>
    <lineage>
        <taxon>Eukaryota</taxon>
        <taxon>Fungi</taxon>
        <taxon>Dikarya</taxon>
        <taxon>Ascomycota</taxon>
        <taxon>Pezizomycotina</taxon>
        <taxon>Eurotiomycetes</taxon>
        <taxon>Chaetothyriomycetidae</taxon>
        <taxon>Chaetothyriales</taxon>
        <taxon>Herpotrichiellaceae</taxon>
        <taxon>Cladophialophora</taxon>
    </lineage>
</organism>
<dbReference type="InterPro" id="IPR056884">
    <property type="entry name" value="NPHP3-like_N"/>
</dbReference>
<dbReference type="EMBL" id="AMGX01000002">
    <property type="protein sequence ID" value="EXJ75295.1"/>
    <property type="molecule type" value="Genomic_DNA"/>
</dbReference>
<dbReference type="STRING" id="1182543.W9XD70"/>
<comment type="caution">
    <text evidence="5">The sequence shown here is derived from an EMBL/GenBank/DDBJ whole genome shotgun (WGS) entry which is preliminary data.</text>
</comment>
<dbReference type="eggNOG" id="KOG4177">
    <property type="taxonomic scope" value="Eukaryota"/>
</dbReference>
<feature type="repeat" description="ANK" evidence="2">
    <location>
        <begin position="712"/>
        <end position="744"/>
    </location>
</feature>
<dbReference type="PANTHER" id="PTHR10039:SF16">
    <property type="entry name" value="GPI INOSITOL-DEACYLASE"/>
    <property type="match status" value="1"/>
</dbReference>
<dbReference type="Pfam" id="PF24883">
    <property type="entry name" value="NPHP3_N"/>
    <property type="match status" value="1"/>
</dbReference>
<feature type="repeat" description="ANK" evidence="2">
    <location>
        <begin position="804"/>
        <end position="836"/>
    </location>
</feature>
<evidence type="ECO:0000313" key="6">
    <source>
        <dbReference type="Proteomes" id="UP000019471"/>
    </source>
</evidence>
<dbReference type="PROSITE" id="PS50297">
    <property type="entry name" value="ANK_REP_REGION"/>
    <property type="match status" value="5"/>
</dbReference>
<dbReference type="Pfam" id="PF12796">
    <property type="entry name" value="Ank_2"/>
    <property type="match status" value="2"/>
</dbReference>
<dbReference type="Gene3D" id="1.25.40.20">
    <property type="entry name" value="Ankyrin repeat-containing domain"/>
    <property type="match status" value="1"/>
</dbReference>
<dbReference type="InterPro" id="IPR054471">
    <property type="entry name" value="GPIID_WHD"/>
</dbReference>
<evidence type="ECO:0000256" key="3">
    <source>
        <dbReference type="SAM" id="Coils"/>
    </source>
</evidence>
<dbReference type="Gene3D" id="3.40.50.300">
    <property type="entry name" value="P-loop containing nucleotide triphosphate hydrolases"/>
    <property type="match status" value="1"/>
</dbReference>
<dbReference type="RefSeq" id="XP_007740797.1">
    <property type="nucleotide sequence ID" value="XM_007742607.1"/>
</dbReference>
<dbReference type="SUPFAM" id="SSF52540">
    <property type="entry name" value="P-loop containing nucleoside triphosphate hydrolases"/>
    <property type="match status" value="1"/>
</dbReference>
<keyword evidence="1" id="KW-0677">Repeat</keyword>
<evidence type="ECO:0000259" key="4">
    <source>
        <dbReference type="PROSITE" id="PS50837"/>
    </source>
</evidence>
<keyword evidence="2" id="KW-0040">ANK repeat</keyword>
<dbReference type="InterPro" id="IPR002110">
    <property type="entry name" value="Ankyrin_rpt"/>
</dbReference>
<name>W9XD70_9EURO</name>
<feature type="repeat" description="ANK" evidence="2">
    <location>
        <begin position="935"/>
        <end position="967"/>
    </location>
</feature>
<keyword evidence="3" id="KW-0175">Coiled coil</keyword>
<evidence type="ECO:0000256" key="1">
    <source>
        <dbReference type="ARBA" id="ARBA00022737"/>
    </source>
</evidence>
<dbReference type="PRINTS" id="PR01415">
    <property type="entry name" value="ANKYRIN"/>
</dbReference>
<gene>
    <name evidence="5" type="ORF">A1O5_01991</name>
</gene>
<dbReference type="InterPro" id="IPR007111">
    <property type="entry name" value="NACHT_NTPase"/>
</dbReference>
<feature type="domain" description="NACHT" evidence="4">
    <location>
        <begin position="220"/>
        <end position="364"/>
    </location>
</feature>
<reference evidence="5 6" key="1">
    <citation type="submission" date="2013-03" db="EMBL/GenBank/DDBJ databases">
        <title>The Genome Sequence of Cladophialophora psammophila CBS 110553.</title>
        <authorList>
            <consortium name="The Broad Institute Genomics Platform"/>
            <person name="Cuomo C."/>
            <person name="de Hoog S."/>
            <person name="Gorbushina A."/>
            <person name="Walker B."/>
            <person name="Young S.K."/>
            <person name="Zeng Q."/>
            <person name="Gargeya S."/>
            <person name="Fitzgerald M."/>
            <person name="Haas B."/>
            <person name="Abouelleil A."/>
            <person name="Allen A.W."/>
            <person name="Alvarado L."/>
            <person name="Arachchi H.M."/>
            <person name="Berlin A.M."/>
            <person name="Chapman S.B."/>
            <person name="Gainer-Dewar J."/>
            <person name="Goldberg J."/>
            <person name="Griggs A."/>
            <person name="Gujja S."/>
            <person name="Hansen M."/>
            <person name="Howarth C."/>
            <person name="Imamovic A."/>
            <person name="Ireland A."/>
            <person name="Larimer J."/>
            <person name="McCowan C."/>
            <person name="Murphy C."/>
            <person name="Pearson M."/>
            <person name="Poon T.W."/>
            <person name="Priest M."/>
            <person name="Roberts A."/>
            <person name="Saif S."/>
            <person name="Shea T."/>
            <person name="Sisk P."/>
            <person name="Sykes S."/>
            <person name="Wortman J."/>
            <person name="Nusbaum C."/>
            <person name="Birren B."/>
        </authorList>
    </citation>
    <scope>NUCLEOTIDE SEQUENCE [LARGE SCALE GENOMIC DNA]</scope>
    <source>
        <strain evidence="5 6">CBS 110553</strain>
    </source>
</reference>